<protein>
    <recommendedName>
        <fullName evidence="3">Transposase (putative) gypsy type domain-containing protein</fullName>
    </recommendedName>
</protein>
<gene>
    <name evidence="4" type="ORF">Tco_0656475</name>
</gene>
<keyword evidence="2" id="KW-0812">Transmembrane</keyword>
<organism evidence="4 5">
    <name type="scientific">Tanacetum coccineum</name>
    <dbReference type="NCBI Taxonomy" id="301880"/>
    <lineage>
        <taxon>Eukaryota</taxon>
        <taxon>Viridiplantae</taxon>
        <taxon>Streptophyta</taxon>
        <taxon>Embryophyta</taxon>
        <taxon>Tracheophyta</taxon>
        <taxon>Spermatophyta</taxon>
        <taxon>Magnoliopsida</taxon>
        <taxon>eudicotyledons</taxon>
        <taxon>Gunneridae</taxon>
        <taxon>Pentapetalae</taxon>
        <taxon>asterids</taxon>
        <taxon>campanulids</taxon>
        <taxon>Asterales</taxon>
        <taxon>Asteraceae</taxon>
        <taxon>Asteroideae</taxon>
        <taxon>Anthemideae</taxon>
        <taxon>Anthemidinae</taxon>
        <taxon>Tanacetum</taxon>
    </lineage>
</organism>
<keyword evidence="2" id="KW-1133">Transmembrane helix</keyword>
<dbReference type="InterPro" id="IPR007321">
    <property type="entry name" value="Transposase_28"/>
</dbReference>
<dbReference type="PANTHER" id="PTHR31099">
    <property type="entry name" value="OS06G0165300 PROTEIN"/>
    <property type="match status" value="1"/>
</dbReference>
<dbReference type="Proteomes" id="UP001151760">
    <property type="component" value="Unassembled WGS sequence"/>
</dbReference>
<name>A0ABQ4X8W1_9ASTR</name>
<comment type="caution">
    <text evidence="4">The sequence shown here is derived from an EMBL/GenBank/DDBJ whole genome shotgun (WGS) entry which is preliminary data.</text>
</comment>
<feature type="domain" description="Transposase (putative) gypsy type" evidence="3">
    <location>
        <begin position="108"/>
        <end position="171"/>
    </location>
</feature>
<evidence type="ECO:0000313" key="4">
    <source>
        <dbReference type="EMBL" id="GJS61691.1"/>
    </source>
</evidence>
<evidence type="ECO:0000256" key="1">
    <source>
        <dbReference type="SAM" id="MobiDB-lite"/>
    </source>
</evidence>
<keyword evidence="5" id="KW-1185">Reference proteome</keyword>
<feature type="region of interest" description="Disordered" evidence="1">
    <location>
        <begin position="368"/>
        <end position="446"/>
    </location>
</feature>
<proteinExistence type="predicted"/>
<feature type="transmembrane region" description="Helical" evidence="2">
    <location>
        <begin position="289"/>
        <end position="322"/>
    </location>
</feature>
<accession>A0ABQ4X8W1</accession>
<dbReference type="EMBL" id="BQNB010009309">
    <property type="protein sequence ID" value="GJS61691.1"/>
    <property type="molecule type" value="Genomic_DNA"/>
</dbReference>
<sequence length="446" mass="51162">MGRRARCVPSSCLSFSFPFIYLPYGSFVMSLDNSDNLDISDAGPLDPALEATTLPKFDMHLYKSSLNETQVKWLIKCYKILEELHPRVMPEGVTMDALPNNAIKLYVHHFQQGGLRVPFFAFFLKVVEYFCVHISQLVPISINHTTIFEMYCRALNVTPTVPLFRVFYKLYKQGNWFSFQSRVGKGCKPCFKDAPTSLKKWKDKFFLVDWRVAPIAIPWRHHDSSVADPLPKSREFNESDVERLREVVITLHKPSPSLLYADGLSYSWKHARHVSILKDLKEKDNTLIFVIYLLCLFDYCFTFLIVYVCFLFLAVITVAEFLRLPNFRGCKVTASTLLPPGTARRCCKKVLAIKEKKRKKTKAKAAVKADDHDQVEKVVRKRRAGEEETSRSKKRKTRLGTPSVHLDSKHVSSPIPFNHSRPLETLANEAHVSENASTARLKALRN</sequence>
<feature type="compositionally biased region" description="Basic and acidic residues" evidence="1">
    <location>
        <begin position="368"/>
        <end position="391"/>
    </location>
</feature>
<evidence type="ECO:0000259" key="3">
    <source>
        <dbReference type="Pfam" id="PF04195"/>
    </source>
</evidence>
<reference evidence="4" key="2">
    <citation type="submission" date="2022-01" db="EMBL/GenBank/DDBJ databases">
        <authorList>
            <person name="Yamashiro T."/>
            <person name="Shiraishi A."/>
            <person name="Satake H."/>
            <person name="Nakayama K."/>
        </authorList>
    </citation>
    <scope>NUCLEOTIDE SEQUENCE</scope>
</reference>
<dbReference type="PANTHER" id="PTHR31099:SF41">
    <property type="entry name" value="TRANSPOSASE (PUTATIVE), GYPSY TYPE-RELATED"/>
    <property type="match status" value="1"/>
</dbReference>
<dbReference type="Pfam" id="PF04195">
    <property type="entry name" value="Transposase_28"/>
    <property type="match status" value="1"/>
</dbReference>
<keyword evidence="2" id="KW-0472">Membrane</keyword>
<evidence type="ECO:0000313" key="5">
    <source>
        <dbReference type="Proteomes" id="UP001151760"/>
    </source>
</evidence>
<evidence type="ECO:0000256" key="2">
    <source>
        <dbReference type="SAM" id="Phobius"/>
    </source>
</evidence>
<reference evidence="4" key="1">
    <citation type="journal article" date="2022" name="Int. J. Mol. Sci.">
        <title>Draft Genome of Tanacetum Coccineum: Genomic Comparison of Closely Related Tanacetum-Family Plants.</title>
        <authorList>
            <person name="Yamashiro T."/>
            <person name="Shiraishi A."/>
            <person name="Nakayama K."/>
            <person name="Satake H."/>
        </authorList>
    </citation>
    <scope>NUCLEOTIDE SEQUENCE</scope>
</reference>